<evidence type="ECO:0000256" key="1">
    <source>
        <dbReference type="SAM" id="Phobius"/>
    </source>
</evidence>
<dbReference type="Proteomes" id="UP000326951">
    <property type="component" value="Chromosome"/>
</dbReference>
<keyword evidence="1" id="KW-0812">Transmembrane</keyword>
<sequence>MGKLLNSNVANKISGSNDAWIGFWGSYIGSGISTLLAGIIAFYVANKQVSIQARADSAREREISVIKIRLEKYQEVYRLLSDFSRAVAKADANLVFYRVKKISLEQFRIKDDNLQNEIMDLMRNIRSYEPFIDGLKENLDMIMNQYGHFANIIYDGYTYPNDAREKWEKDTSYEHFRDISDKLIADVLDLIKKISCLIQTELNKLND</sequence>
<keyword evidence="1" id="KW-1133">Transmembrane helix</keyword>
<keyword evidence="1" id="KW-0472">Membrane</keyword>
<organism evidence="2 3">
    <name type="scientific">Sporolactobacillus terrae</name>
    <dbReference type="NCBI Taxonomy" id="269673"/>
    <lineage>
        <taxon>Bacteria</taxon>
        <taxon>Bacillati</taxon>
        <taxon>Bacillota</taxon>
        <taxon>Bacilli</taxon>
        <taxon>Bacillales</taxon>
        <taxon>Sporolactobacillaceae</taxon>
        <taxon>Sporolactobacillus</taxon>
    </lineage>
</organism>
<name>A0A5K7WUX5_9BACL</name>
<evidence type="ECO:0000313" key="3">
    <source>
        <dbReference type="Proteomes" id="UP000326951"/>
    </source>
</evidence>
<dbReference type="AlphaFoldDB" id="A0A5K7WUX5"/>
<gene>
    <name evidence="2" type="ORF">St703_01940</name>
</gene>
<dbReference type="EMBL" id="AP021853">
    <property type="protein sequence ID" value="BBN97489.1"/>
    <property type="molecule type" value="Genomic_DNA"/>
</dbReference>
<evidence type="ECO:0000313" key="2">
    <source>
        <dbReference type="EMBL" id="BBN97489.1"/>
    </source>
</evidence>
<feature type="transmembrane region" description="Helical" evidence="1">
    <location>
        <begin position="20"/>
        <end position="45"/>
    </location>
</feature>
<proteinExistence type="predicted"/>
<reference evidence="2 3" key="1">
    <citation type="submission" date="2019-09" db="EMBL/GenBank/DDBJ databases">
        <title>Complete genome sequence of Sporolactobacillus terrae 70-3.</title>
        <authorList>
            <person name="Tanaka N."/>
            <person name="Shiwa Y."/>
            <person name="Fujita N."/>
            <person name="Tanasupawat S."/>
        </authorList>
    </citation>
    <scope>NUCLEOTIDE SEQUENCE [LARGE SCALE GENOMIC DNA]</scope>
    <source>
        <strain evidence="2 3">70-3</strain>
    </source>
</reference>
<accession>A0A5K7WUX5</accession>
<protein>
    <submittedName>
        <fullName evidence="2">Uncharacterized protein</fullName>
    </submittedName>
</protein>